<protein>
    <recommendedName>
        <fullName evidence="7">GtrA/DPMS transmembrane domain-containing protein</fullName>
    </recommendedName>
</protein>
<evidence type="ECO:0000256" key="1">
    <source>
        <dbReference type="ARBA" id="ARBA00004141"/>
    </source>
</evidence>
<evidence type="ECO:0000256" key="3">
    <source>
        <dbReference type="ARBA" id="ARBA00022692"/>
    </source>
</evidence>
<dbReference type="GO" id="GO:0000271">
    <property type="term" value="P:polysaccharide biosynthetic process"/>
    <property type="evidence" value="ECO:0007669"/>
    <property type="project" value="InterPro"/>
</dbReference>
<dbReference type="AlphaFoldDB" id="A0A1G1XRL6"/>
<name>A0A1G1XRL6_9BACT</name>
<organism evidence="8 9">
    <name type="scientific">Candidatus Buchananbacteria bacterium RBG_13_36_9</name>
    <dbReference type="NCBI Taxonomy" id="1797530"/>
    <lineage>
        <taxon>Bacteria</taxon>
        <taxon>Candidatus Buchananiibacteriota</taxon>
    </lineage>
</organism>
<accession>A0A1G1XRL6</accession>
<evidence type="ECO:0000313" key="9">
    <source>
        <dbReference type="Proteomes" id="UP000176498"/>
    </source>
</evidence>
<dbReference type="PANTHER" id="PTHR38459">
    <property type="entry name" value="PROPHAGE BACTOPRENOL-LINKED GLUCOSE TRANSLOCASE HOMOLOG"/>
    <property type="match status" value="1"/>
</dbReference>
<evidence type="ECO:0000256" key="2">
    <source>
        <dbReference type="ARBA" id="ARBA00009399"/>
    </source>
</evidence>
<reference evidence="8 9" key="1">
    <citation type="journal article" date="2016" name="Nat. Commun.">
        <title>Thousands of microbial genomes shed light on interconnected biogeochemical processes in an aquifer system.</title>
        <authorList>
            <person name="Anantharaman K."/>
            <person name="Brown C.T."/>
            <person name="Hug L.A."/>
            <person name="Sharon I."/>
            <person name="Castelle C.J."/>
            <person name="Probst A.J."/>
            <person name="Thomas B.C."/>
            <person name="Singh A."/>
            <person name="Wilkins M.J."/>
            <person name="Karaoz U."/>
            <person name="Brodie E.L."/>
            <person name="Williams K.H."/>
            <person name="Hubbard S.S."/>
            <person name="Banfield J.F."/>
        </authorList>
    </citation>
    <scope>NUCLEOTIDE SEQUENCE [LARGE SCALE GENOMIC DNA]</scope>
</reference>
<keyword evidence="3 6" id="KW-0812">Transmembrane</keyword>
<keyword evidence="4 6" id="KW-1133">Transmembrane helix</keyword>
<comment type="caution">
    <text evidence="8">The sequence shown here is derived from an EMBL/GenBank/DDBJ whole genome shotgun (WGS) entry which is preliminary data.</text>
</comment>
<feature type="transmembrane region" description="Helical" evidence="6">
    <location>
        <begin position="48"/>
        <end position="69"/>
    </location>
</feature>
<proteinExistence type="inferred from homology"/>
<feature type="domain" description="GtrA/DPMS transmembrane" evidence="7">
    <location>
        <begin position="50"/>
        <end position="165"/>
    </location>
</feature>
<dbReference type="Pfam" id="PF04138">
    <property type="entry name" value="GtrA_DPMS_TM"/>
    <property type="match status" value="1"/>
</dbReference>
<evidence type="ECO:0000313" key="8">
    <source>
        <dbReference type="EMBL" id="OGY42594.1"/>
    </source>
</evidence>
<dbReference type="EMBL" id="MHHZ01000002">
    <property type="protein sequence ID" value="OGY42594.1"/>
    <property type="molecule type" value="Genomic_DNA"/>
</dbReference>
<feature type="transmembrane region" description="Helical" evidence="6">
    <location>
        <begin position="75"/>
        <end position="95"/>
    </location>
</feature>
<dbReference type="Proteomes" id="UP000176498">
    <property type="component" value="Unassembled WGS sequence"/>
</dbReference>
<dbReference type="InterPro" id="IPR007267">
    <property type="entry name" value="GtrA_DPMS_TM"/>
</dbReference>
<dbReference type="GO" id="GO:0005886">
    <property type="term" value="C:plasma membrane"/>
    <property type="evidence" value="ECO:0007669"/>
    <property type="project" value="TreeGrafter"/>
</dbReference>
<evidence type="ECO:0000259" key="7">
    <source>
        <dbReference type="Pfam" id="PF04138"/>
    </source>
</evidence>
<comment type="subcellular location">
    <subcellularLocation>
        <location evidence="1">Membrane</location>
        <topology evidence="1">Multi-pass membrane protein</topology>
    </subcellularLocation>
</comment>
<comment type="similarity">
    <text evidence="2">Belongs to the GtrA family.</text>
</comment>
<feature type="transmembrane region" description="Helical" evidence="6">
    <location>
        <begin position="142"/>
        <end position="159"/>
    </location>
</feature>
<evidence type="ECO:0000256" key="4">
    <source>
        <dbReference type="ARBA" id="ARBA00022989"/>
    </source>
</evidence>
<evidence type="ECO:0000256" key="5">
    <source>
        <dbReference type="ARBA" id="ARBA00023136"/>
    </source>
</evidence>
<sequence length="177" mass="20854">MLKEIMLFQLIWIRDYNAKITNNKSQMTKDKIYIFSKKLLKQEMLRQFIKFCIIGAVNTLLDFGIYIFLSRVLGFYFLYANITSVTLAMASSFTLNKYWTFKNFDKGLKQQTIKFVLVNIVYFFLNNSIVYISVHFFQAHDLLAKVIAVAIGLFWNFGANKYWTFKKPKLEENPALS</sequence>
<dbReference type="PANTHER" id="PTHR38459:SF1">
    <property type="entry name" value="PROPHAGE BACTOPRENOL-LINKED GLUCOSE TRANSLOCASE HOMOLOG"/>
    <property type="match status" value="1"/>
</dbReference>
<evidence type="ECO:0000256" key="6">
    <source>
        <dbReference type="SAM" id="Phobius"/>
    </source>
</evidence>
<gene>
    <name evidence="8" type="ORF">A2Y82_01775</name>
</gene>
<feature type="transmembrane region" description="Helical" evidence="6">
    <location>
        <begin position="116"/>
        <end position="136"/>
    </location>
</feature>
<dbReference type="InterPro" id="IPR051401">
    <property type="entry name" value="GtrA_CellWall_Glycosyl"/>
</dbReference>
<keyword evidence="5 6" id="KW-0472">Membrane</keyword>